<feature type="compositionally biased region" description="Polar residues" evidence="1">
    <location>
        <begin position="9"/>
        <end position="19"/>
    </location>
</feature>
<feature type="region of interest" description="Disordered" evidence="1">
    <location>
        <begin position="70"/>
        <end position="97"/>
    </location>
</feature>
<feature type="region of interest" description="Disordered" evidence="1">
    <location>
        <begin position="1"/>
        <end position="22"/>
    </location>
</feature>
<dbReference type="Proteomes" id="UP000017836">
    <property type="component" value="Unassembled WGS sequence"/>
</dbReference>
<dbReference type="EMBL" id="KI392495">
    <property type="protein sequence ID" value="ERN15852.1"/>
    <property type="molecule type" value="Genomic_DNA"/>
</dbReference>
<accession>U5D354</accession>
<feature type="compositionally biased region" description="Polar residues" evidence="1">
    <location>
        <begin position="70"/>
        <end position="79"/>
    </location>
</feature>
<evidence type="ECO:0000313" key="3">
    <source>
        <dbReference type="Proteomes" id="UP000017836"/>
    </source>
</evidence>
<proteinExistence type="predicted"/>
<organism evidence="2 3">
    <name type="scientific">Amborella trichopoda</name>
    <dbReference type="NCBI Taxonomy" id="13333"/>
    <lineage>
        <taxon>Eukaryota</taxon>
        <taxon>Viridiplantae</taxon>
        <taxon>Streptophyta</taxon>
        <taxon>Embryophyta</taxon>
        <taxon>Tracheophyta</taxon>
        <taxon>Spermatophyta</taxon>
        <taxon>Magnoliopsida</taxon>
        <taxon>Amborellales</taxon>
        <taxon>Amborellaceae</taxon>
        <taxon>Amborella</taxon>
    </lineage>
</organism>
<evidence type="ECO:0000313" key="2">
    <source>
        <dbReference type="EMBL" id="ERN15852.1"/>
    </source>
</evidence>
<name>U5D354_AMBTC</name>
<protein>
    <submittedName>
        <fullName evidence="2">Uncharacterized protein</fullName>
    </submittedName>
</protein>
<dbReference type="HOGENOM" id="CLU_2349543_0_0_1"/>
<dbReference type="AlphaFoldDB" id="U5D354"/>
<feature type="compositionally biased region" description="Basic and acidic residues" evidence="1">
    <location>
        <begin position="81"/>
        <end position="91"/>
    </location>
</feature>
<keyword evidence="3" id="KW-1185">Reference proteome</keyword>
<sequence>MEAKHPDSPSINGSTSGFTTGFRPASIVVGERELFGFKICRDSVRNHGLLRCCLQLLYLRPRQSLGFSHGQITSKSMQESVEEKEAREKGQEGCAYT</sequence>
<dbReference type="Gramene" id="ERN15852">
    <property type="protein sequence ID" value="ERN15852"/>
    <property type="gene ID" value="AMTR_s00039p00176120"/>
</dbReference>
<reference evidence="3" key="1">
    <citation type="journal article" date="2013" name="Science">
        <title>The Amborella genome and the evolution of flowering plants.</title>
        <authorList>
            <consortium name="Amborella Genome Project"/>
        </authorList>
    </citation>
    <scope>NUCLEOTIDE SEQUENCE [LARGE SCALE GENOMIC DNA]</scope>
</reference>
<evidence type="ECO:0000256" key="1">
    <source>
        <dbReference type="SAM" id="MobiDB-lite"/>
    </source>
</evidence>
<gene>
    <name evidence="2" type="ORF">AMTR_s00039p00176120</name>
</gene>